<accession>J4HXP0</accession>
<name>J4HXP0_9APHY</name>
<dbReference type="OrthoDB" id="3259878at2759"/>
<dbReference type="GeneID" id="24098293"/>
<evidence type="ECO:0000256" key="1">
    <source>
        <dbReference type="SAM" id="Phobius"/>
    </source>
</evidence>
<keyword evidence="1" id="KW-0472">Membrane</keyword>
<dbReference type="InParanoid" id="J4HXP0"/>
<dbReference type="Proteomes" id="UP000006352">
    <property type="component" value="Unassembled WGS sequence"/>
</dbReference>
<organism evidence="2 3">
    <name type="scientific">Fibroporia radiculosa</name>
    <dbReference type="NCBI Taxonomy" id="599839"/>
    <lineage>
        <taxon>Eukaryota</taxon>
        <taxon>Fungi</taxon>
        <taxon>Dikarya</taxon>
        <taxon>Basidiomycota</taxon>
        <taxon>Agaricomycotina</taxon>
        <taxon>Agaricomycetes</taxon>
        <taxon>Polyporales</taxon>
        <taxon>Fibroporiaceae</taxon>
        <taxon>Fibroporia</taxon>
    </lineage>
</organism>
<dbReference type="EMBL" id="HE797112">
    <property type="protein sequence ID" value="CCM03382.1"/>
    <property type="molecule type" value="Genomic_DNA"/>
</dbReference>
<proteinExistence type="predicted"/>
<gene>
    <name evidence="2" type="ORF">FIBRA_05512</name>
</gene>
<dbReference type="HOGENOM" id="CLU_112530_0_0_1"/>
<protein>
    <submittedName>
        <fullName evidence="2">Uncharacterized protein</fullName>
    </submittedName>
</protein>
<evidence type="ECO:0000313" key="2">
    <source>
        <dbReference type="EMBL" id="CCM03382.1"/>
    </source>
</evidence>
<sequence>MRRSGAPRIHRLPQRLDYTLIPAPLALPLVDEKAVLPAIIVTPSSPSHDGDFAIAFLMPPPKPTFLQRVTKLLPALPRPPAQIQLPMTPKPESQRLWSYTTRARATVLLILLLFIMACHVVMHQLASSRPHLEFGVRPDSEYLGFGTHDPVDSSSITVDAHVPKDLDPPAVGGWFDLNALWAPVSAAESKRAHFIVWETDPRAA</sequence>
<keyword evidence="1" id="KW-1133">Transmembrane helix</keyword>
<dbReference type="AlphaFoldDB" id="J4HXP0"/>
<dbReference type="RefSeq" id="XP_012182665.1">
    <property type="nucleotide sequence ID" value="XM_012327275.1"/>
</dbReference>
<keyword evidence="3" id="KW-1185">Reference proteome</keyword>
<feature type="transmembrane region" description="Helical" evidence="1">
    <location>
        <begin position="105"/>
        <end position="122"/>
    </location>
</feature>
<keyword evidence="1" id="KW-0812">Transmembrane</keyword>
<reference evidence="2 3" key="1">
    <citation type="journal article" date="2012" name="Appl. Environ. Microbiol.">
        <title>Short-read sequencing for genomic analysis of the brown rot fungus Fibroporia radiculosa.</title>
        <authorList>
            <person name="Tang J.D."/>
            <person name="Perkins A.D."/>
            <person name="Sonstegard T.S."/>
            <person name="Schroeder S.G."/>
            <person name="Burgess S.C."/>
            <person name="Diehl S.V."/>
        </authorList>
    </citation>
    <scope>NUCLEOTIDE SEQUENCE [LARGE SCALE GENOMIC DNA]</scope>
    <source>
        <strain evidence="2 3">TFFH 294</strain>
    </source>
</reference>
<evidence type="ECO:0000313" key="3">
    <source>
        <dbReference type="Proteomes" id="UP000006352"/>
    </source>
</evidence>